<proteinExistence type="predicted"/>
<organism evidence="1 2">
    <name type="scientific">Acanthoscelides obtectus</name>
    <name type="common">Bean weevil</name>
    <name type="synonym">Bruchus obtectus</name>
    <dbReference type="NCBI Taxonomy" id="200917"/>
    <lineage>
        <taxon>Eukaryota</taxon>
        <taxon>Metazoa</taxon>
        <taxon>Ecdysozoa</taxon>
        <taxon>Arthropoda</taxon>
        <taxon>Hexapoda</taxon>
        <taxon>Insecta</taxon>
        <taxon>Pterygota</taxon>
        <taxon>Neoptera</taxon>
        <taxon>Endopterygota</taxon>
        <taxon>Coleoptera</taxon>
        <taxon>Polyphaga</taxon>
        <taxon>Cucujiformia</taxon>
        <taxon>Chrysomeloidea</taxon>
        <taxon>Chrysomelidae</taxon>
        <taxon>Bruchinae</taxon>
        <taxon>Bruchini</taxon>
        <taxon>Acanthoscelides</taxon>
    </lineage>
</organism>
<dbReference type="AlphaFoldDB" id="A0A9P0KJM1"/>
<comment type="caution">
    <text evidence="1">The sequence shown here is derived from an EMBL/GenBank/DDBJ whole genome shotgun (WGS) entry which is preliminary data.</text>
</comment>
<dbReference type="EMBL" id="CAKOFQ010006845">
    <property type="protein sequence ID" value="CAH1976170.1"/>
    <property type="molecule type" value="Genomic_DNA"/>
</dbReference>
<dbReference type="Proteomes" id="UP001152888">
    <property type="component" value="Unassembled WGS sequence"/>
</dbReference>
<protein>
    <submittedName>
        <fullName evidence="1">Uncharacterized protein</fullName>
    </submittedName>
</protein>
<keyword evidence="2" id="KW-1185">Reference proteome</keyword>
<evidence type="ECO:0000313" key="1">
    <source>
        <dbReference type="EMBL" id="CAH1976170.1"/>
    </source>
</evidence>
<name>A0A9P0KJM1_ACAOB</name>
<accession>A0A9P0KJM1</accession>
<reference evidence="1" key="1">
    <citation type="submission" date="2022-03" db="EMBL/GenBank/DDBJ databases">
        <authorList>
            <person name="Sayadi A."/>
        </authorList>
    </citation>
    <scope>NUCLEOTIDE SEQUENCE</scope>
</reference>
<dbReference type="OrthoDB" id="29024at2759"/>
<sequence length="67" mass="7699">MSEADPAPKEVLQEVSCGCQGPCKSKRCNCRKAGLKKKKEMDWLQNTMTAKLRRLLMHVRRKVDKLP</sequence>
<evidence type="ECO:0000313" key="2">
    <source>
        <dbReference type="Proteomes" id="UP001152888"/>
    </source>
</evidence>
<gene>
    <name evidence="1" type="ORF">ACAOBT_LOCUS12004</name>
</gene>